<accession>A0A4R1YVJ9</accession>
<reference evidence="1 2" key="1">
    <citation type="submission" date="2019-03" db="EMBL/GenBank/DDBJ databases">
        <title>Genomic Encyclopedia of Type Strains, Phase IV (KMG-IV): sequencing the most valuable type-strain genomes for metagenomic binning, comparative biology and taxonomic classification.</title>
        <authorList>
            <person name="Goeker M."/>
        </authorList>
    </citation>
    <scope>NUCLEOTIDE SEQUENCE [LARGE SCALE GENOMIC DNA]</scope>
    <source>
        <strain evidence="1 2">DSM 21153</strain>
    </source>
</reference>
<organism evidence="1 2">
    <name type="scientific">Rhodovulum steppense</name>
    <dbReference type="NCBI Taxonomy" id="540251"/>
    <lineage>
        <taxon>Bacteria</taxon>
        <taxon>Pseudomonadati</taxon>
        <taxon>Pseudomonadota</taxon>
        <taxon>Alphaproteobacteria</taxon>
        <taxon>Rhodobacterales</taxon>
        <taxon>Paracoccaceae</taxon>
        <taxon>Rhodovulum</taxon>
    </lineage>
</organism>
<evidence type="ECO:0000313" key="1">
    <source>
        <dbReference type="EMBL" id="TCM84773.1"/>
    </source>
</evidence>
<gene>
    <name evidence="1" type="ORF">EV216_11091</name>
</gene>
<name>A0A4R1YVJ9_9RHOB</name>
<dbReference type="OrthoDB" id="7873669at2"/>
<sequence>MGTRDIFSGSSAGPIPGPSFLDQYAMHMAALYRASCFPLTGVAGVNTITATLEPPLGASGLIDGMRFGISWASVNTGGMTLSIGGLPPVPVLDAEGATLLPGSVSAGLRSTLEYVGGAFRVQSPLLAGASADAGSFYWQFEVSGTWTKPGGLHDNRLVRVHAIGAGGGSSGYTPGGGGACAIGIFRAAELPGTVSILIAAGGVGRTDNNPAGSAGDTTFGSLLTGYGAGAMASGSSQPATPGGMFARGLGGGWNAYHCGGYSDPADEGRKHSWWGGAGGARGTDGGGLSAFAGRGGNLNEGGVAPGGGAGRRTSGGPYNGARGEVRIWI</sequence>
<keyword evidence="2" id="KW-1185">Reference proteome</keyword>
<dbReference type="AlphaFoldDB" id="A0A4R1YVJ9"/>
<comment type="caution">
    <text evidence="1">The sequence shown here is derived from an EMBL/GenBank/DDBJ whole genome shotgun (WGS) entry which is preliminary data.</text>
</comment>
<dbReference type="EMBL" id="SLVM01000010">
    <property type="protein sequence ID" value="TCM84773.1"/>
    <property type="molecule type" value="Genomic_DNA"/>
</dbReference>
<dbReference type="RefSeq" id="WP_132694642.1">
    <property type="nucleotide sequence ID" value="NZ_SLVM01000010.1"/>
</dbReference>
<proteinExistence type="predicted"/>
<dbReference type="Proteomes" id="UP000295277">
    <property type="component" value="Unassembled WGS sequence"/>
</dbReference>
<evidence type="ECO:0000313" key="2">
    <source>
        <dbReference type="Proteomes" id="UP000295277"/>
    </source>
</evidence>
<protein>
    <submittedName>
        <fullName evidence="1">Uncharacterized protein</fullName>
    </submittedName>
</protein>